<protein>
    <recommendedName>
        <fullName evidence="5">Flavoprotein wrbA</fullName>
    </recommendedName>
</protein>
<dbReference type="EnsemblPlants" id="QL11p042581:mrna">
    <property type="protein sequence ID" value="QL11p042581:mrna"/>
    <property type="gene ID" value="QL11p042581"/>
</dbReference>
<evidence type="ECO:0000313" key="4">
    <source>
        <dbReference type="Proteomes" id="UP000594261"/>
    </source>
</evidence>
<dbReference type="InterPro" id="IPR029039">
    <property type="entry name" value="Flavoprotein-like_sf"/>
</dbReference>
<dbReference type="PANTHER" id="PTHR30546">
    <property type="entry name" value="FLAVODOXIN-RELATED PROTEIN WRBA-RELATED"/>
    <property type="match status" value="1"/>
</dbReference>
<dbReference type="EMBL" id="LRBV02000011">
    <property type="status" value="NOT_ANNOTATED_CDS"/>
    <property type="molecule type" value="Genomic_DNA"/>
</dbReference>
<dbReference type="PANTHER" id="PTHR30546:SF24">
    <property type="entry name" value="NAD(P)H DEHYDROGENASE (QUINONE)"/>
    <property type="match status" value="1"/>
</dbReference>
<dbReference type="Proteomes" id="UP000594261">
    <property type="component" value="Chromosome 11"/>
</dbReference>
<keyword evidence="4" id="KW-1185">Reference proteome</keyword>
<evidence type="ECO:0000256" key="1">
    <source>
        <dbReference type="ARBA" id="ARBA00006961"/>
    </source>
</evidence>
<reference evidence="3 4" key="1">
    <citation type="journal article" date="2016" name="G3 (Bethesda)">
        <title>First Draft Assembly and Annotation of the Genome of a California Endemic Oak Quercus lobata Nee (Fagaceae).</title>
        <authorList>
            <person name="Sork V.L."/>
            <person name="Fitz-Gibbon S.T."/>
            <person name="Puiu D."/>
            <person name="Crepeau M."/>
            <person name="Gugger P.F."/>
            <person name="Sherman R."/>
            <person name="Stevens K."/>
            <person name="Langley C.H."/>
            <person name="Pellegrini M."/>
            <person name="Salzberg S.L."/>
        </authorList>
    </citation>
    <scope>NUCLEOTIDE SEQUENCE [LARGE SCALE GENOMIC DNA]</scope>
    <source>
        <strain evidence="3 4">cv. SW786</strain>
    </source>
</reference>
<feature type="compositionally biased region" description="Polar residues" evidence="2">
    <location>
        <begin position="1"/>
        <end position="22"/>
    </location>
</feature>
<dbReference type="GO" id="GO:0016020">
    <property type="term" value="C:membrane"/>
    <property type="evidence" value="ECO:0007669"/>
    <property type="project" value="TreeGrafter"/>
</dbReference>
<dbReference type="GO" id="GO:0003955">
    <property type="term" value="F:NAD(P)H dehydrogenase (quinone) activity"/>
    <property type="evidence" value="ECO:0007669"/>
    <property type="project" value="TreeGrafter"/>
</dbReference>
<dbReference type="InParanoid" id="A0A7N2MZL9"/>
<evidence type="ECO:0000256" key="2">
    <source>
        <dbReference type="SAM" id="MobiDB-lite"/>
    </source>
</evidence>
<proteinExistence type="inferred from homology"/>
<accession>A0A7N2MZL9</accession>
<dbReference type="Gene3D" id="3.40.50.360">
    <property type="match status" value="1"/>
</dbReference>
<sequence>MSAVPSQAESRPTTTHQQQPNQVEAPRTSKDWGIMLVIKFCYVPKVYLSYNDIGTTLTPNRIHLFTPYATECLSWTAITQLAHHGMLYVPIGYTFGAGMFKMDSIRGGSPYGAGVFSGDGTREPSDTELALAEHQGKYMAGIVKSIIIRAPIPGNDLSKLQCSFLRHVLQPQIQFHRLHTQA</sequence>
<feature type="region of interest" description="Disordered" evidence="2">
    <location>
        <begin position="1"/>
        <end position="26"/>
    </location>
</feature>
<name>A0A7N2MZL9_QUELO</name>
<dbReference type="Gramene" id="QL11p042581:mrna">
    <property type="protein sequence ID" value="QL11p042581:mrna"/>
    <property type="gene ID" value="QL11p042581"/>
</dbReference>
<dbReference type="AlphaFoldDB" id="A0A7N2MZL9"/>
<comment type="similarity">
    <text evidence="1">Belongs to the WrbA family.</text>
</comment>
<organism evidence="3 4">
    <name type="scientific">Quercus lobata</name>
    <name type="common">Valley oak</name>
    <dbReference type="NCBI Taxonomy" id="97700"/>
    <lineage>
        <taxon>Eukaryota</taxon>
        <taxon>Viridiplantae</taxon>
        <taxon>Streptophyta</taxon>
        <taxon>Embryophyta</taxon>
        <taxon>Tracheophyta</taxon>
        <taxon>Spermatophyta</taxon>
        <taxon>Magnoliopsida</taxon>
        <taxon>eudicotyledons</taxon>
        <taxon>Gunneridae</taxon>
        <taxon>Pentapetalae</taxon>
        <taxon>rosids</taxon>
        <taxon>fabids</taxon>
        <taxon>Fagales</taxon>
        <taxon>Fagaceae</taxon>
        <taxon>Quercus</taxon>
    </lineage>
</organism>
<evidence type="ECO:0000313" key="3">
    <source>
        <dbReference type="EnsemblPlants" id="QL11p042581:mrna"/>
    </source>
</evidence>
<reference evidence="3" key="2">
    <citation type="submission" date="2021-01" db="UniProtKB">
        <authorList>
            <consortium name="EnsemblPlants"/>
        </authorList>
    </citation>
    <scope>IDENTIFICATION</scope>
</reference>
<dbReference type="SUPFAM" id="SSF52218">
    <property type="entry name" value="Flavoproteins"/>
    <property type="match status" value="1"/>
</dbReference>
<evidence type="ECO:0008006" key="5">
    <source>
        <dbReference type="Google" id="ProtNLM"/>
    </source>
</evidence>